<dbReference type="SUPFAM" id="SSF48576">
    <property type="entry name" value="Terpenoid synthases"/>
    <property type="match status" value="1"/>
</dbReference>
<evidence type="ECO:0000313" key="2">
    <source>
        <dbReference type="EMBL" id="KAK4228107.1"/>
    </source>
</evidence>
<comment type="caution">
    <text evidence="2">The sequence shown here is derived from an EMBL/GenBank/DDBJ whole genome shotgun (WGS) entry which is preliminary data.</text>
</comment>
<reference evidence="2" key="1">
    <citation type="journal article" date="2023" name="Mol. Phylogenet. Evol.">
        <title>Genome-scale phylogeny and comparative genomics of the fungal order Sordariales.</title>
        <authorList>
            <person name="Hensen N."/>
            <person name="Bonometti L."/>
            <person name="Westerberg I."/>
            <person name="Brannstrom I.O."/>
            <person name="Guillou S."/>
            <person name="Cros-Aarteil S."/>
            <person name="Calhoun S."/>
            <person name="Haridas S."/>
            <person name="Kuo A."/>
            <person name="Mondo S."/>
            <person name="Pangilinan J."/>
            <person name="Riley R."/>
            <person name="LaButti K."/>
            <person name="Andreopoulos B."/>
            <person name="Lipzen A."/>
            <person name="Chen C."/>
            <person name="Yan M."/>
            <person name="Daum C."/>
            <person name="Ng V."/>
            <person name="Clum A."/>
            <person name="Steindorff A."/>
            <person name="Ohm R.A."/>
            <person name="Martin F."/>
            <person name="Silar P."/>
            <person name="Natvig D.O."/>
            <person name="Lalanne C."/>
            <person name="Gautier V."/>
            <person name="Ament-Velasquez S.L."/>
            <person name="Kruys A."/>
            <person name="Hutchinson M.I."/>
            <person name="Powell A.J."/>
            <person name="Barry K."/>
            <person name="Miller A.N."/>
            <person name="Grigoriev I.V."/>
            <person name="Debuchy R."/>
            <person name="Gladieux P."/>
            <person name="Hiltunen Thoren M."/>
            <person name="Johannesson H."/>
        </authorList>
    </citation>
    <scope>NUCLEOTIDE SEQUENCE</scope>
    <source>
        <strain evidence="2">CBS 990.96</strain>
    </source>
</reference>
<feature type="compositionally biased region" description="Polar residues" evidence="1">
    <location>
        <begin position="305"/>
        <end position="315"/>
    </location>
</feature>
<feature type="region of interest" description="Disordered" evidence="1">
    <location>
        <begin position="299"/>
        <end position="328"/>
    </location>
</feature>
<dbReference type="Gene3D" id="1.10.600.10">
    <property type="entry name" value="Farnesyl Diphosphate Synthase"/>
    <property type="match status" value="1"/>
</dbReference>
<organism evidence="2 3">
    <name type="scientific">Podospora fimiseda</name>
    <dbReference type="NCBI Taxonomy" id="252190"/>
    <lineage>
        <taxon>Eukaryota</taxon>
        <taxon>Fungi</taxon>
        <taxon>Dikarya</taxon>
        <taxon>Ascomycota</taxon>
        <taxon>Pezizomycotina</taxon>
        <taxon>Sordariomycetes</taxon>
        <taxon>Sordariomycetidae</taxon>
        <taxon>Sordariales</taxon>
        <taxon>Podosporaceae</taxon>
        <taxon>Podospora</taxon>
    </lineage>
</organism>
<dbReference type="AlphaFoldDB" id="A0AAN7H0L2"/>
<keyword evidence="3" id="KW-1185">Reference proteome</keyword>
<evidence type="ECO:0000313" key="3">
    <source>
        <dbReference type="Proteomes" id="UP001301958"/>
    </source>
</evidence>
<accession>A0AAN7H0L2</accession>
<dbReference type="EMBL" id="MU865323">
    <property type="protein sequence ID" value="KAK4228107.1"/>
    <property type="molecule type" value="Genomic_DNA"/>
</dbReference>
<sequence length="343" mass="38993">MAVTRDRATVCQDGVEQWCHTTISPSGNFSSYAYPECLPERMAIISWSKQIGLIHDDITEAMNVKEARLEHVALDEALDPRQSIINTSEVTVSRSTNKMVAIFSRYVLATLESGVLGHQDAMEFLDLYRTAWLRVMEHDDMDGIQTLKDFMHFRLKNGGLPLVLELFRAQHEYQADKELEQTKIRSEKGRICSSIWFIMHNEGLEEPEARQRVKKMILDLEANFLRQKSAILQDTNVPANVRRWLEAVGAAIGGYHYWAATCPRYNDWHSPARLPPPDQVDISDLIGLTMDQLIPTVSKADRPTSDTISNHSNGVYRQEPAPIKPNHDFIHVLRNDDATITAP</sequence>
<dbReference type="InterPro" id="IPR008949">
    <property type="entry name" value="Isoprenoid_synthase_dom_sf"/>
</dbReference>
<name>A0AAN7H0L2_9PEZI</name>
<gene>
    <name evidence="2" type="ORF">QBC38DRAFT_498873</name>
</gene>
<evidence type="ECO:0000256" key="1">
    <source>
        <dbReference type="SAM" id="MobiDB-lite"/>
    </source>
</evidence>
<reference evidence="2" key="2">
    <citation type="submission" date="2023-05" db="EMBL/GenBank/DDBJ databases">
        <authorList>
            <consortium name="Lawrence Berkeley National Laboratory"/>
            <person name="Steindorff A."/>
            <person name="Hensen N."/>
            <person name="Bonometti L."/>
            <person name="Westerberg I."/>
            <person name="Brannstrom I.O."/>
            <person name="Guillou S."/>
            <person name="Cros-Aarteil S."/>
            <person name="Calhoun S."/>
            <person name="Haridas S."/>
            <person name="Kuo A."/>
            <person name="Mondo S."/>
            <person name="Pangilinan J."/>
            <person name="Riley R."/>
            <person name="Labutti K."/>
            <person name="Andreopoulos B."/>
            <person name="Lipzen A."/>
            <person name="Chen C."/>
            <person name="Yanf M."/>
            <person name="Daum C."/>
            <person name="Ng V."/>
            <person name="Clum A."/>
            <person name="Ohm R."/>
            <person name="Martin F."/>
            <person name="Silar P."/>
            <person name="Natvig D."/>
            <person name="Lalanne C."/>
            <person name="Gautier V."/>
            <person name="Ament-Velasquez S.L."/>
            <person name="Kruys A."/>
            <person name="Hutchinson M.I."/>
            <person name="Powell A.J."/>
            <person name="Barry K."/>
            <person name="Miller A.N."/>
            <person name="Grigoriev I.V."/>
            <person name="Debuchy R."/>
            <person name="Gladieux P."/>
            <person name="Thoren M.H."/>
            <person name="Johannesson H."/>
        </authorList>
    </citation>
    <scope>NUCLEOTIDE SEQUENCE</scope>
    <source>
        <strain evidence="2">CBS 990.96</strain>
    </source>
</reference>
<proteinExistence type="predicted"/>
<dbReference type="Proteomes" id="UP001301958">
    <property type="component" value="Unassembled WGS sequence"/>
</dbReference>
<protein>
    <submittedName>
        <fullName evidence="2">Isoprenoid synthase domain-containing protein</fullName>
    </submittedName>
</protein>